<evidence type="ECO:0000313" key="7">
    <source>
        <dbReference type="Proteomes" id="UP001500730"/>
    </source>
</evidence>
<dbReference type="EMBL" id="BAAARE010000010">
    <property type="protein sequence ID" value="GAA2486317.1"/>
    <property type="molecule type" value="Genomic_DNA"/>
</dbReference>
<evidence type="ECO:0000256" key="2">
    <source>
        <dbReference type="ARBA" id="ARBA00022448"/>
    </source>
</evidence>
<dbReference type="Proteomes" id="UP001500730">
    <property type="component" value="Unassembled WGS sequence"/>
</dbReference>
<dbReference type="PANTHER" id="PTHR43335:SF4">
    <property type="entry name" value="ABC TRANSPORTER, ATP-BINDING PROTEIN"/>
    <property type="match status" value="1"/>
</dbReference>
<keyword evidence="3" id="KW-0547">Nucleotide-binding</keyword>
<dbReference type="PROSITE" id="PS50893">
    <property type="entry name" value="ABC_TRANSPORTER_2"/>
    <property type="match status" value="1"/>
</dbReference>
<comment type="similarity">
    <text evidence="1">Belongs to the ABC transporter superfamily.</text>
</comment>
<dbReference type="InterPro" id="IPR017871">
    <property type="entry name" value="ABC_transporter-like_CS"/>
</dbReference>
<sequence length="323" mass="33581">MTRPVDPRLASAPGEDLAIATRGLTKRFGARAAVDGIDLLVPRGSVYGFLGPNGSGKTTTIRMLLGLVRPTAGTSTLLGQPVPQGAQLVLPRVGSLVEGPAFHPYLSGRANLQRLDAADLTADARDSRQRIDAALDRVGLLATAGKRYRAYSLGMRQRLAIAAALLVPRELLVLDEPTNGLDPQGTREVRHLVASLASDGTTVFVSSHLLSEVEQMCTHLGVMSDGRLVAQGSSTEVRGGAAPVARILTEQPTVAARIMTELGLVGVEAVPGGVRGTPDGIAPEKIVAALVEGGVGVKEFTVTSPSLEDLFVSLTGEGFDVSG</sequence>
<reference evidence="7" key="1">
    <citation type="journal article" date="2019" name="Int. J. Syst. Evol. Microbiol.">
        <title>The Global Catalogue of Microorganisms (GCM) 10K type strain sequencing project: providing services to taxonomists for standard genome sequencing and annotation.</title>
        <authorList>
            <consortium name="The Broad Institute Genomics Platform"/>
            <consortium name="The Broad Institute Genome Sequencing Center for Infectious Disease"/>
            <person name="Wu L."/>
            <person name="Ma J."/>
        </authorList>
    </citation>
    <scope>NUCLEOTIDE SEQUENCE [LARGE SCALE GENOMIC DNA]</scope>
    <source>
        <strain evidence="7">JCM 16259</strain>
    </source>
</reference>
<evidence type="ECO:0000313" key="6">
    <source>
        <dbReference type="EMBL" id="GAA2486317.1"/>
    </source>
</evidence>
<keyword evidence="2" id="KW-0813">Transport</keyword>
<dbReference type="PANTHER" id="PTHR43335">
    <property type="entry name" value="ABC TRANSPORTER, ATP-BINDING PROTEIN"/>
    <property type="match status" value="1"/>
</dbReference>
<dbReference type="RefSeq" id="WP_344255274.1">
    <property type="nucleotide sequence ID" value="NZ_BAAARE010000010.1"/>
</dbReference>
<dbReference type="InterPro" id="IPR027417">
    <property type="entry name" value="P-loop_NTPase"/>
</dbReference>
<dbReference type="SMART" id="SM00382">
    <property type="entry name" value="AAA"/>
    <property type="match status" value="1"/>
</dbReference>
<dbReference type="InterPro" id="IPR003439">
    <property type="entry name" value="ABC_transporter-like_ATP-bd"/>
</dbReference>
<evidence type="ECO:0000256" key="1">
    <source>
        <dbReference type="ARBA" id="ARBA00005417"/>
    </source>
</evidence>
<dbReference type="Pfam" id="PF00005">
    <property type="entry name" value="ABC_tran"/>
    <property type="match status" value="1"/>
</dbReference>
<evidence type="ECO:0000259" key="5">
    <source>
        <dbReference type="PROSITE" id="PS50893"/>
    </source>
</evidence>
<organism evidence="6 7">
    <name type="scientific">Terrabacter carboxydivorans</name>
    <dbReference type="NCBI Taxonomy" id="619730"/>
    <lineage>
        <taxon>Bacteria</taxon>
        <taxon>Bacillati</taxon>
        <taxon>Actinomycetota</taxon>
        <taxon>Actinomycetes</taxon>
        <taxon>Micrococcales</taxon>
        <taxon>Intrasporangiaceae</taxon>
        <taxon>Terrabacter</taxon>
    </lineage>
</organism>
<dbReference type="InterPro" id="IPR003593">
    <property type="entry name" value="AAA+_ATPase"/>
</dbReference>
<evidence type="ECO:0000256" key="4">
    <source>
        <dbReference type="ARBA" id="ARBA00022840"/>
    </source>
</evidence>
<accession>A0ABP5YSG7</accession>
<name>A0ABP5YSG7_9MICO</name>
<feature type="domain" description="ABC transporter" evidence="5">
    <location>
        <begin position="19"/>
        <end position="250"/>
    </location>
</feature>
<dbReference type="PROSITE" id="PS00211">
    <property type="entry name" value="ABC_TRANSPORTER_1"/>
    <property type="match status" value="1"/>
</dbReference>
<gene>
    <name evidence="6" type="ORF">GCM10009858_25290</name>
</gene>
<evidence type="ECO:0000256" key="3">
    <source>
        <dbReference type="ARBA" id="ARBA00022741"/>
    </source>
</evidence>
<dbReference type="GO" id="GO:0005524">
    <property type="term" value="F:ATP binding"/>
    <property type="evidence" value="ECO:0007669"/>
    <property type="project" value="UniProtKB-KW"/>
</dbReference>
<protein>
    <submittedName>
        <fullName evidence="6">ABC transporter ATP-binding protein</fullName>
    </submittedName>
</protein>
<comment type="caution">
    <text evidence="6">The sequence shown here is derived from an EMBL/GenBank/DDBJ whole genome shotgun (WGS) entry which is preliminary data.</text>
</comment>
<dbReference type="Gene3D" id="3.40.50.300">
    <property type="entry name" value="P-loop containing nucleotide triphosphate hydrolases"/>
    <property type="match status" value="1"/>
</dbReference>
<dbReference type="SUPFAM" id="SSF52540">
    <property type="entry name" value="P-loop containing nucleoside triphosphate hydrolases"/>
    <property type="match status" value="1"/>
</dbReference>
<proteinExistence type="inferred from homology"/>
<keyword evidence="4 6" id="KW-0067">ATP-binding</keyword>
<keyword evidence="7" id="KW-1185">Reference proteome</keyword>